<evidence type="ECO:0000313" key="1">
    <source>
        <dbReference type="EMBL" id="KAJ9052917.1"/>
    </source>
</evidence>
<protein>
    <submittedName>
        <fullName evidence="1">Uncharacterized protein</fullName>
    </submittedName>
</protein>
<sequence length="97" mass="11280">MMTYNFNNPCEERAETIKKYLVEDGSKVIGLQEINKFCKGWETPSGWQRKVSTYCALVLTDPKLQFVESENLYSGHFIKARICYEEKFTFTACAYTP</sequence>
<proteinExistence type="predicted"/>
<dbReference type="Proteomes" id="UP001165960">
    <property type="component" value="Unassembled WGS sequence"/>
</dbReference>
<name>A0ACC2RSC5_9FUNG</name>
<dbReference type="EMBL" id="QTSX02006582">
    <property type="protein sequence ID" value="KAJ9052917.1"/>
    <property type="molecule type" value="Genomic_DNA"/>
</dbReference>
<keyword evidence="2" id="KW-1185">Reference proteome</keyword>
<reference evidence="1" key="1">
    <citation type="submission" date="2022-04" db="EMBL/GenBank/DDBJ databases">
        <title>Genome of the entomopathogenic fungus Entomophthora muscae.</title>
        <authorList>
            <person name="Elya C."/>
            <person name="Lovett B.R."/>
            <person name="Lee E."/>
            <person name="Macias A.M."/>
            <person name="Hajek A.E."/>
            <person name="De Bivort B.L."/>
            <person name="Kasson M.T."/>
            <person name="De Fine Licht H.H."/>
            <person name="Stajich J.E."/>
        </authorList>
    </citation>
    <scope>NUCLEOTIDE SEQUENCE</scope>
    <source>
        <strain evidence="1">Berkeley</strain>
    </source>
</reference>
<accession>A0ACC2RSC5</accession>
<gene>
    <name evidence="1" type="ORF">DSO57_1029312</name>
</gene>
<evidence type="ECO:0000313" key="2">
    <source>
        <dbReference type="Proteomes" id="UP001165960"/>
    </source>
</evidence>
<comment type="caution">
    <text evidence="1">The sequence shown here is derived from an EMBL/GenBank/DDBJ whole genome shotgun (WGS) entry which is preliminary data.</text>
</comment>
<organism evidence="1 2">
    <name type="scientific">Entomophthora muscae</name>
    <dbReference type="NCBI Taxonomy" id="34485"/>
    <lineage>
        <taxon>Eukaryota</taxon>
        <taxon>Fungi</taxon>
        <taxon>Fungi incertae sedis</taxon>
        <taxon>Zoopagomycota</taxon>
        <taxon>Entomophthoromycotina</taxon>
        <taxon>Entomophthoromycetes</taxon>
        <taxon>Entomophthorales</taxon>
        <taxon>Entomophthoraceae</taxon>
        <taxon>Entomophthora</taxon>
    </lineage>
</organism>